<dbReference type="Gene3D" id="2.60.120.1060">
    <property type="entry name" value="NPCBM/NEW2 domain"/>
    <property type="match status" value="2"/>
</dbReference>
<dbReference type="CDD" id="cd14792">
    <property type="entry name" value="GH27"/>
    <property type="match status" value="1"/>
</dbReference>
<dbReference type="RefSeq" id="WP_344610282.1">
    <property type="nucleotide sequence ID" value="NZ_BAAARV010000004.1"/>
</dbReference>
<dbReference type="PROSITE" id="PS00512">
    <property type="entry name" value="ALPHA_GALACTOSIDASE"/>
    <property type="match status" value="1"/>
</dbReference>
<dbReference type="Gene3D" id="3.20.20.70">
    <property type="entry name" value="Aldolase class I"/>
    <property type="match status" value="1"/>
</dbReference>
<dbReference type="InterPro" id="IPR002241">
    <property type="entry name" value="Glyco_hydro_27"/>
</dbReference>
<accession>A0ABN3FD19</accession>
<feature type="signal peptide" evidence="7">
    <location>
        <begin position="1"/>
        <end position="22"/>
    </location>
</feature>
<dbReference type="PRINTS" id="PR00740">
    <property type="entry name" value="GLHYDRLASE27"/>
</dbReference>
<dbReference type="SUPFAM" id="SSF49785">
    <property type="entry name" value="Galactose-binding domain-like"/>
    <property type="match status" value="2"/>
</dbReference>
<dbReference type="SUPFAM" id="SSF51011">
    <property type="entry name" value="Glycosyl hydrolase domain"/>
    <property type="match status" value="1"/>
</dbReference>
<dbReference type="Pfam" id="PF08305">
    <property type="entry name" value="NPCBM"/>
    <property type="match status" value="2"/>
</dbReference>
<dbReference type="InterPro" id="IPR000111">
    <property type="entry name" value="Glyco_hydro_27/36_CS"/>
</dbReference>
<dbReference type="InterPro" id="IPR038637">
    <property type="entry name" value="NPCBM_sf"/>
</dbReference>
<evidence type="ECO:0000313" key="9">
    <source>
        <dbReference type="EMBL" id="GAA2326986.1"/>
    </source>
</evidence>
<keyword evidence="10" id="KW-1185">Reference proteome</keyword>
<dbReference type="Pfam" id="PF17801">
    <property type="entry name" value="Melibiase_C"/>
    <property type="match status" value="1"/>
</dbReference>
<keyword evidence="3 5" id="KW-0378">Hydrolase</keyword>
<dbReference type="Proteomes" id="UP001501444">
    <property type="component" value="Unassembled WGS sequence"/>
</dbReference>
<proteinExistence type="inferred from homology"/>
<dbReference type="SUPFAM" id="SSF51445">
    <property type="entry name" value="(Trans)glycosidases"/>
    <property type="match status" value="1"/>
</dbReference>
<comment type="catalytic activity">
    <reaction evidence="5">
        <text>Hydrolysis of terminal, non-reducing alpha-D-galactose residues in alpha-D-galactosides, including galactose oligosaccharides, galactomannans and galactolipids.</text>
        <dbReference type="EC" id="3.2.1.22"/>
    </reaction>
</comment>
<name>A0ABN3FD19_9ACTN</name>
<feature type="region of interest" description="Disordered" evidence="6">
    <location>
        <begin position="427"/>
        <end position="447"/>
    </location>
</feature>
<protein>
    <recommendedName>
        <fullName evidence="5">Alpha-galactosidase</fullName>
        <ecNumber evidence="5">3.2.1.22</ecNumber>
    </recommendedName>
    <alternativeName>
        <fullName evidence="5">Melibiase</fullName>
    </alternativeName>
</protein>
<feature type="chain" id="PRO_5045435289" description="Alpha-galactosidase" evidence="7">
    <location>
        <begin position="23"/>
        <end position="705"/>
    </location>
</feature>
<comment type="caution">
    <text evidence="9">The sequence shown here is derived from an EMBL/GenBank/DDBJ whole genome shotgun (WGS) entry which is preliminary data.</text>
</comment>
<dbReference type="InterPro" id="IPR013222">
    <property type="entry name" value="Glyco_hyd_98_carb-bd"/>
</dbReference>
<sequence length="705" mass="72568">MNRSRGALHRALTAAALTLGLAAPTSILVVTTVTSPAAAAATPQPGPLTAPVMGWNSWNRFGCNIDENLIKATADAMVSTGLRDSGYTYVDIDDCWMASTRDAQGRLRPDPTRFPGGIAAIADYVHARGLKLGIYSSAGTATCAGFPASLDHETTDAQTWASWGVDLLKYDNCNNQGRPAVDRYKAMGDALKATGRQIVYSLCNWGNDDPWLFGPNVGGSSWRTTGDISASWGSVTSILDQQAGLEPFARRGYYNDPDMLEVGNGSLTQDENISHFSLWALLSAPLLLGNDLRSVSSSTLSVLRNADVIAVNRDWGGSQGRRVADNGDQEVWAKPMSDGSVAAVLLNRGSGTATVATTAAALGLAGSSSYTAKNLWTGATSSTTGALSASVPAHGVAMFRLTRAGTLAAAPASGTLQVSDMTWADSSNGWGPAERDRSNGETAAGDGGTLNIGGTTFAKGIGAHADSAVHVYLGRACQAFTAQVGVDNEVGGNGSVRFAVYGDGRLLAYSGVKTGGQAPTRMTVSTGGYLTLELRVTDARTNGNTYDHADWGAPTLTCATAGAGSAVSDRSWGTATNGWGPAERDMSNGEQPAADGSVITVGQVSYPKGLGVHAASDVTVPLGGACSRFTAVAGLDAEVGQQSTGVTFSVLGDGVTLYTSPTVTAAAPVAIDVSVAGRTNLRLVVGSAGSIDYDHADWADARLIC</sequence>
<evidence type="ECO:0000256" key="5">
    <source>
        <dbReference type="RuleBase" id="RU361168"/>
    </source>
</evidence>
<gene>
    <name evidence="9" type="ORF">GCM10010170_002350</name>
</gene>
<dbReference type="EMBL" id="BAAARV010000004">
    <property type="protein sequence ID" value="GAA2326986.1"/>
    <property type="molecule type" value="Genomic_DNA"/>
</dbReference>
<organism evidence="9 10">
    <name type="scientific">Dactylosporangium salmoneum</name>
    <dbReference type="NCBI Taxonomy" id="53361"/>
    <lineage>
        <taxon>Bacteria</taxon>
        <taxon>Bacillati</taxon>
        <taxon>Actinomycetota</taxon>
        <taxon>Actinomycetes</taxon>
        <taxon>Micromonosporales</taxon>
        <taxon>Micromonosporaceae</taxon>
        <taxon>Dactylosporangium</taxon>
    </lineage>
</organism>
<keyword evidence="5" id="KW-1015">Disulfide bond</keyword>
<keyword evidence="2 7" id="KW-0732">Signal</keyword>
<dbReference type="PANTHER" id="PTHR11452">
    <property type="entry name" value="ALPHA-GALACTOSIDASE/ALPHA-N-ACETYLGALACTOSAMINIDASE"/>
    <property type="match status" value="1"/>
</dbReference>
<dbReference type="Gene3D" id="2.60.40.1180">
    <property type="entry name" value="Golgi alpha-mannosidase II"/>
    <property type="match status" value="1"/>
</dbReference>
<reference evidence="9 10" key="1">
    <citation type="journal article" date="2019" name="Int. J. Syst. Evol. Microbiol.">
        <title>The Global Catalogue of Microorganisms (GCM) 10K type strain sequencing project: providing services to taxonomists for standard genome sequencing and annotation.</title>
        <authorList>
            <consortium name="The Broad Institute Genomics Platform"/>
            <consortium name="The Broad Institute Genome Sequencing Center for Infectious Disease"/>
            <person name="Wu L."/>
            <person name="Ma J."/>
        </authorList>
    </citation>
    <scope>NUCLEOTIDE SEQUENCE [LARGE SCALE GENOMIC DNA]</scope>
    <source>
        <strain evidence="9 10">JCM 3272</strain>
    </source>
</reference>
<dbReference type="InterPro" id="IPR013780">
    <property type="entry name" value="Glyco_hydro_b"/>
</dbReference>
<evidence type="ECO:0000256" key="1">
    <source>
        <dbReference type="ARBA" id="ARBA00009743"/>
    </source>
</evidence>
<dbReference type="InterPro" id="IPR013785">
    <property type="entry name" value="Aldolase_TIM"/>
</dbReference>
<dbReference type="EC" id="3.2.1.22" evidence="5"/>
<dbReference type="SMART" id="SM00776">
    <property type="entry name" value="NPCBM"/>
    <property type="match status" value="2"/>
</dbReference>
<dbReference type="Pfam" id="PF16499">
    <property type="entry name" value="Melibiase_2"/>
    <property type="match status" value="1"/>
</dbReference>
<keyword evidence="4 5" id="KW-0326">Glycosidase</keyword>
<dbReference type="InterPro" id="IPR017853">
    <property type="entry name" value="GH"/>
</dbReference>
<evidence type="ECO:0000256" key="6">
    <source>
        <dbReference type="SAM" id="MobiDB-lite"/>
    </source>
</evidence>
<evidence type="ECO:0000256" key="4">
    <source>
        <dbReference type="ARBA" id="ARBA00023295"/>
    </source>
</evidence>
<dbReference type="InterPro" id="IPR041233">
    <property type="entry name" value="Melibiase_C"/>
</dbReference>
<dbReference type="PANTHER" id="PTHR11452:SF75">
    <property type="entry name" value="ALPHA-GALACTOSIDASE MEL1"/>
    <property type="match status" value="1"/>
</dbReference>
<evidence type="ECO:0000259" key="8">
    <source>
        <dbReference type="SMART" id="SM00776"/>
    </source>
</evidence>
<comment type="similarity">
    <text evidence="1 5">Belongs to the glycosyl hydrolase 27 family.</text>
</comment>
<evidence type="ECO:0000256" key="2">
    <source>
        <dbReference type="ARBA" id="ARBA00022729"/>
    </source>
</evidence>
<evidence type="ECO:0000313" key="10">
    <source>
        <dbReference type="Proteomes" id="UP001501444"/>
    </source>
</evidence>
<dbReference type="InterPro" id="IPR008979">
    <property type="entry name" value="Galactose-bd-like_sf"/>
</dbReference>
<evidence type="ECO:0000256" key="3">
    <source>
        <dbReference type="ARBA" id="ARBA00022801"/>
    </source>
</evidence>
<feature type="domain" description="Glycosyl hydrolase family 98 putative carbohydrate-binding module" evidence="8">
    <location>
        <begin position="560"/>
        <end position="705"/>
    </location>
</feature>
<evidence type="ECO:0000256" key="7">
    <source>
        <dbReference type="SAM" id="SignalP"/>
    </source>
</evidence>
<feature type="domain" description="Glycosyl hydrolase family 98 putative carbohydrate-binding module" evidence="8">
    <location>
        <begin position="412"/>
        <end position="558"/>
    </location>
</feature>